<dbReference type="OrthoDB" id="5314306at2759"/>
<dbReference type="NCBIfam" id="TIGR01640">
    <property type="entry name" value="F_box_assoc_1"/>
    <property type="match status" value="1"/>
</dbReference>
<dbReference type="EMBL" id="VAHF01000001">
    <property type="protein sequence ID" value="TXG72634.1"/>
    <property type="molecule type" value="Genomic_DNA"/>
</dbReference>
<accession>A0A5C7IUV2</accession>
<dbReference type="InterPro" id="IPR017451">
    <property type="entry name" value="F-box-assoc_interact_dom"/>
</dbReference>
<evidence type="ECO:0000313" key="1">
    <source>
        <dbReference type="EMBL" id="TXG72634.1"/>
    </source>
</evidence>
<reference evidence="2" key="1">
    <citation type="journal article" date="2019" name="Gigascience">
        <title>De novo genome assembly of the endangered Acer yangbiense, a plant species with extremely small populations endemic to Yunnan Province, China.</title>
        <authorList>
            <person name="Yang J."/>
            <person name="Wariss H.M."/>
            <person name="Tao L."/>
            <person name="Zhang R."/>
            <person name="Yun Q."/>
            <person name="Hollingsworth P."/>
            <person name="Dao Z."/>
            <person name="Luo G."/>
            <person name="Guo H."/>
            <person name="Ma Y."/>
            <person name="Sun W."/>
        </authorList>
    </citation>
    <scope>NUCLEOTIDE SEQUENCE [LARGE SCALE GENOMIC DNA]</scope>
    <source>
        <strain evidence="2">cv. Malutang</strain>
    </source>
</reference>
<evidence type="ECO:0000313" key="2">
    <source>
        <dbReference type="Proteomes" id="UP000323000"/>
    </source>
</evidence>
<dbReference type="AlphaFoldDB" id="A0A5C7IUV2"/>
<protein>
    <submittedName>
        <fullName evidence="1">Uncharacterized protein</fullName>
    </submittedName>
</protein>
<proteinExistence type="predicted"/>
<sequence length="200" mass="22738">MGVCCIATKYPIDAKVKVLTLKNNSWRQIQGVDNSVVGSIYGLGTLSNNALHWIGEQDFNYFIVSFDLSGGERFKELGLPDHLAKERFLVNLGTIGDSLVIFCYLEATLSFKSWVMKEYGVKSSWTRLFRVSNDTFPYFNFGVTLKCITKQGKVVLQIDGSELILYSPEEEPYKEFGFKNYWGRFESVVYEESLVSLNGQ</sequence>
<comment type="caution">
    <text evidence="1">The sequence shown here is derived from an EMBL/GenBank/DDBJ whole genome shotgun (WGS) entry which is preliminary data.</text>
</comment>
<keyword evidence="2" id="KW-1185">Reference proteome</keyword>
<gene>
    <name evidence="1" type="ORF">EZV62_001213</name>
</gene>
<organism evidence="1 2">
    <name type="scientific">Acer yangbiense</name>
    <dbReference type="NCBI Taxonomy" id="1000413"/>
    <lineage>
        <taxon>Eukaryota</taxon>
        <taxon>Viridiplantae</taxon>
        <taxon>Streptophyta</taxon>
        <taxon>Embryophyta</taxon>
        <taxon>Tracheophyta</taxon>
        <taxon>Spermatophyta</taxon>
        <taxon>Magnoliopsida</taxon>
        <taxon>eudicotyledons</taxon>
        <taxon>Gunneridae</taxon>
        <taxon>Pentapetalae</taxon>
        <taxon>rosids</taxon>
        <taxon>malvids</taxon>
        <taxon>Sapindales</taxon>
        <taxon>Sapindaceae</taxon>
        <taxon>Hippocastanoideae</taxon>
        <taxon>Acereae</taxon>
        <taxon>Acer</taxon>
    </lineage>
</organism>
<dbReference type="Proteomes" id="UP000323000">
    <property type="component" value="Chromosome 1"/>
</dbReference>
<name>A0A5C7IUV2_9ROSI</name>